<protein>
    <submittedName>
        <fullName evidence="2">Alpha/beta hydrolase</fullName>
    </submittedName>
</protein>
<dbReference type="SUPFAM" id="SSF53474">
    <property type="entry name" value="alpha/beta-Hydrolases"/>
    <property type="match status" value="1"/>
</dbReference>
<dbReference type="RefSeq" id="WP_250933879.1">
    <property type="nucleotide sequence ID" value="NZ_JAMQBK010000152.1"/>
</dbReference>
<proteinExistence type="predicted"/>
<keyword evidence="2" id="KW-0378">Hydrolase</keyword>
<dbReference type="InterPro" id="IPR029058">
    <property type="entry name" value="AB_hydrolase_fold"/>
</dbReference>
<dbReference type="EMBL" id="JAMQBK010000152">
    <property type="protein sequence ID" value="MCM2375254.1"/>
    <property type="molecule type" value="Genomic_DNA"/>
</dbReference>
<feature type="domain" description="AB hydrolase-1" evidence="1">
    <location>
        <begin position="79"/>
        <end position="295"/>
    </location>
</feature>
<evidence type="ECO:0000259" key="1">
    <source>
        <dbReference type="Pfam" id="PF00561"/>
    </source>
</evidence>
<name>A0ABT0UEE5_9BACT</name>
<accession>A0ABT0UEE5</accession>
<dbReference type="Proteomes" id="UP001202961">
    <property type="component" value="Unassembled WGS sequence"/>
</dbReference>
<dbReference type="GO" id="GO:0016787">
    <property type="term" value="F:hydrolase activity"/>
    <property type="evidence" value="ECO:0007669"/>
    <property type="project" value="UniProtKB-KW"/>
</dbReference>
<dbReference type="PRINTS" id="PR00111">
    <property type="entry name" value="ABHYDROLASE"/>
</dbReference>
<gene>
    <name evidence="2" type="ORF">NB063_31920</name>
</gene>
<evidence type="ECO:0000313" key="3">
    <source>
        <dbReference type="Proteomes" id="UP001202961"/>
    </source>
</evidence>
<sequence>MASFLKPQLFGGDSVSAVVTLLDKLLTAQIWKTPAGRDRLNAWYDKFASKLETEVTHLSVPTSIGPTHVLASGPEGGLPLVCLHSMRTGASFLLSELPSLAKRFRLYAPDMPGQSIRGPAVKLPVHDDSYADWLLEVMNELGLPQTNLFGVSWGGFVARLTASKAPERVSKLSIMVPAGIANGSHLTGLAKMAFPMIRHTLWPTSNSLRSLLQPIMTTWDDDWANAIACALKDMKVDPRLPPLARDDELQRLRMPTLVLAGTDDISFPGTAVVDRMRRLVPNLEIELIEDCKHCPPTTEEFRTWLADRLSRFIDR</sequence>
<dbReference type="InterPro" id="IPR000073">
    <property type="entry name" value="AB_hydrolase_1"/>
</dbReference>
<dbReference type="Gene3D" id="3.40.50.1820">
    <property type="entry name" value="alpha/beta hydrolase"/>
    <property type="match status" value="1"/>
</dbReference>
<dbReference type="InterPro" id="IPR050266">
    <property type="entry name" value="AB_hydrolase_sf"/>
</dbReference>
<dbReference type="PANTHER" id="PTHR43798">
    <property type="entry name" value="MONOACYLGLYCEROL LIPASE"/>
    <property type="match status" value="1"/>
</dbReference>
<reference evidence="2 3" key="1">
    <citation type="journal article" date="2022" name="Syst. Appl. Microbiol.">
        <title>Rhodopirellula aestuarii sp. nov., a novel member of the genus Rhodopirellula isolated from brackish sediments collected in the Tagus River estuary, Portugal.</title>
        <authorList>
            <person name="Vitorino I.R."/>
            <person name="Klimek D."/>
            <person name="Calusinska M."/>
            <person name="Lobo-da-Cunha A."/>
            <person name="Vasconcelos V."/>
            <person name="Lage O.M."/>
        </authorList>
    </citation>
    <scope>NUCLEOTIDE SEQUENCE [LARGE SCALE GENOMIC DNA]</scope>
    <source>
        <strain evidence="2 3">ICT_H3.1</strain>
    </source>
</reference>
<dbReference type="PANTHER" id="PTHR43798:SF33">
    <property type="entry name" value="HYDROLASE, PUTATIVE (AFU_ORTHOLOGUE AFUA_2G14860)-RELATED"/>
    <property type="match status" value="1"/>
</dbReference>
<keyword evidence="3" id="KW-1185">Reference proteome</keyword>
<evidence type="ECO:0000313" key="2">
    <source>
        <dbReference type="EMBL" id="MCM2375254.1"/>
    </source>
</evidence>
<dbReference type="Pfam" id="PF00561">
    <property type="entry name" value="Abhydrolase_1"/>
    <property type="match status" value="1"/>
</dbReference>
<comment type="caution">
    <text evidence="2">The sequence shown here is derived from an EMBL/GenBank/DDBJ whole genome shotgun (WGS) entry which is preliminary data.</text>
</comment>
<organism evidence="2 3">
    <name type="scientific">Aporhodopirellula aestuarii</name>
    <dbReference type="NCBI Taxonomy" id="2950107"/>
    <lineage>
        <taxon>Bacteria</taxon>
        <taxon>Pseudomonadati</taxon>
        <taxon>Planctomycetota</taxon>
        <taxon>Planctomycetia</taxon>
        <taxon>Pirellulales</taxon>
        <taxon>Pirellulaceae</taxon>
        <taxon>Aporhodopirellula</taxon>
    </lineage>
</organism>